<dbReference type="Gene3D" id="3.20.20.10">
    <property type="entry name" value="Alanine racemase"/>
    <property type="match status" value="1"/>
</dbReference>
<dbReference type="Proteomes" id="UP000075613">
    <property type="component" value="Unassembled WGS sequence"/>
</dbReference>
<keyword evidence="1 2" id="KW-0663">Pyridoxal phosphate</keyword>
<dbReference type="AlphaFoldDB" id="A0A149Q0F1"/>
<protein>
    <recommendedName>
        <fullName evidence="2">Pyridoxal phosphate homeostasis protein</fullName>
        <shortName evidence="2">PLP homeostasis protein</shortName>
    </recommendedName>
</protein>
<evidence type="ECO:0000256" key="3">
    <source>
        <dbReference type="PIRSR" id="PIRSR004848-1"/>
    </source>
</evidence>
<evidence type="ECO:0000259" key="5">
    <source>
        <dbReference type="Pfam" id="PF01168"/>
    </source>
</evidence>
<dbReference type="PROSITE" id="PS01211">
    <property type="entry name" value="UPF0001"/>
    <property type="match status" value="1"/>
</dbReference>
<dbReference type="PANTHER" id="PTHR10146">
    <property type="entry name" value="PROLINE SYNTHETASE CO-TRANSCRIBED BACTERIAL HOMOLOG PROTEIN"/>
    <property type="match status" value="1"/>
</dbReference>
<evidence type="ECO:0000313" key="6">
    <source>
        <dbReference type="EMBL" id="KXU90801.1"/>
    </source>
</evidence>
<name>A0A149Q0F1_9BURK</name>
<dbReference type="InterPro" id="IPR011078">
    <property type="entry name" value="PyrdxlP_homeostasis"/>
</dbReference>
<comment type="similarity">
    <text evidence="2 4">Belongs to the pyridoxal phosphate-binding protein YggS/PROSC family.</text>
</comment>
<reference evidence="6 7" key="1">
    <citation type="journal article" date="2015" name="Int. J. Syst. Evol. Microbiol.">
        <title>Burkholderia monticola sp. nov., isolated from mountain soil.</title>
        <authorList>
            <person name="Baek I."/>
            <person name="Seo B."/>
            <person name="Lee I."/>
            <person name="Yi H."/>
            <person name="Chun J."/>
        </authorList>
    </citation>
    <scope>NUCLEOTIDE SEQUENCE [LARGE SCALE GENOMIC DNA]</scope>
    <source>
        <strain evidence="6 7">JC2948</strain>
    </source>
</reference>
<dbReference type="OrthoDB" id="9804072at2"/>
<dbReference type="FunFam" id="3.20.20.10:FF:000004">
    <property type="entry name" value="Pyridoxal phosphate homeostasis protein"/>
    <property type="match status" value="1"/>
</dbReference>
<dbReference type="HAMAP" id="MF_02087">
    <property type="entry name" value="PLP_homeostasis"/>
    <property type="match status" value="1"/>
</dbReference>
<dbReference type="PANTHER" id="PTHR10146:SF14">
    <property type="entry name" value="PYRIDOXAL PHOSPHATE HOMEOSTASIS PROTEIN"/>
    <property type="match status" value="1"/>
</dbReference>
<comment type="cofactor">
    <cofactor evidence="3">
        <name>pyridoxal 5'-phosphate</name>
        <dbReference type="ChEBI" id="CHEBI:597326"/>
    </cofactor>
</comment>
<evidence type="ECO:0000313" key="7">
    <source>
        <dbReference type="Proteomes" id="UP000075613"/>
    </source>
</evidence>
<dbReference type="InterPro" id="IPR001608">
    <property type="entry name" value="Ala_racemase_N"/>
</dbReference>
<organism evidence="6 7">
    <name type="scientific">Paraburkholderia monticola</name>
    <dbReference type="NCBI Taxonomy" id="1399968"/>
    <lineage>
        <taxon>Bacteria</taxon>
        <taxon>Pseudomonadati</taxon>
        <taxon>Pseudomonadota</taxon>
        <taxon>Betaproteobacteria</taxon>
        <taxon>Burkholderiales</taxon>
        <taxon>Burkholderiaceae</taxon>
        <taxon>Paraburkholderia</taxon>
    </lineage>
</organism>
<feature type="domain" description="Alanine racemase N-terminal" evidence="5">
    <location>
        <begin position="11"/>
        <end position="232"/>
    </location>
</feature>
<keyword evidence="7" id="KW-1185">Reference proteome</keyword>
<dbReference type="SUPFAM" id="SSF51419">
    <property type="entry name" value="PLP-binding barrel"/>
    <property type="match status" value="1"/>
</dbReference>
<proteinExistence type="inferred from homology"/>
<evidence type="ECO:0000256" key="1">
    <source>
        <dbReference type="ARBA" id="ARBA00022898"/>
    </source>
</evidence>
<comment type="caution">
    <text evidence="6">The sequence shown here is derived from an EMBL/GenBank/DDBJ whole genome shotgun (WGS) entry which is preliminary data.</text>
</comment>
<gene>
    <name evidence="6" type="ORF">CI15_02530</name>
</gene>
<accession>A0A149Q0F1</accession>
<feature type="modified residue" description="N6-(pyridoxal phosphate)lysine" evidence="2 3">
    <location>
        <position position="40"/>
    </location>
</feature>
<dbReference type="PIRSF" id="PIRSF004848">
    <property type="entry name" value="YBL036c_PLPDEIII"/>
    <property type="match status" value="1"/>
</dbReference>
<dbReference type="Pfam" id="PF01168">
    <property type="entry name" value="Ala_racemase_N"/>
    <property type="match status" value="1"/>
</dbReference>
<dbReference type="EMBL" id="LRBG01000002">
    <property type="protein sequence ID" value="KXU90801.1"/>
    <property type="molecule type" value="Genomic_DNA"/>
</dbReference>
<evidence type="ECO:0000256" key="4">
    <source>
        <dbReference type="RuleBase" id="RU004514"/>
    </source>
</evidence>
<dbReference type="GO" id="GO:0030170">
    <property type="term" value="F:pyridoxal phosphate binding"/>
    <property type="evidence" value="ECO:0007669"/>
    <property type="project" value="UniProtKB-UniRule"/>
</dbReference>
<dbReference type="RefSeq" id="WP_062124053.1">
    <property type="nucleotide sequence ID" value="NZ_LRBG01000002.1"/>
</dbReference>
<evidence type="ECO:0000256" key="2">
    <source>
        <dbReference type="HAMAP-Rule" id="MF_02087"/>
    </source>
</evidence>
<dbReference type="CDD" id="cd06824">
    <property type="entry name" value="PLPDE_III_Yggs_like"/>
    <property type="match status" value="1"/>
</dbReference>
<dbReference type="InterPro" id="IPR029066">
    <property type="entry name" value="PLP-binding_barrel"/>
</dbReference>
<comment type="function">
    <text evidence="2">Pyridoxal 5'-phosphate (PLP)-binding protein, which is involved in PLP homeostasis.</text>
</comment>
<dbReference type="NCBIfam" id="TIGR00044">
    <property type="entry name" value="YggS family pyridoxal phosphate-dependent enzyme"/>
    <property type="match status" value="1"/>
</dbReference>
<dbReference type="STRING" id="1399968.CI15_02530"/>
<sequence length="236" mass="25614">MSDLLHSLRHNLADVQQRIARAAQAAGRDAQSVTLLAVSKTFPADAVRAAHAAGQRAFGENYVQEALDKIQTLADLRASLEWHFIGPLQSNKTRPVAEHFDWVHSVDRLKIAQRLSEQRPDNLPPLNVCLQVNVSGEASKSGVAIAEAAAIAHQIAALPKLKLRGLMSIPEPAGDLDAQRAPHRELRELFERLRNDGLALDTLSMGMSADLEAAVLEGATIVRVGTAIFGARDYSR</sequence>